<proteinExistence type="predicted"/>
<evidence type="ECO:0000256" key="1">
    <source>
        <dbReference type="SAM" id="MobiDB-lite"/>
    </source>
</evidence>
<comment type="caution">
    <text evidence="2">The sequence shown here is derived from an EMBL/GenBank/DDBJ whole genome shotgun (WGS) entry which is preliminary data.</text>
</comment>
<accession>A0A820IHR7</accession>
<dbReference type="EMBL" id="CAJOBQ010000255">
    <property type="protein sequence ID" value="CAF4308952.1"/>
    <property type="molecule type" value="Genomic_DNA"/>
</dbReference>
<evidence type="ECO:0000313" key="2">
    <source>
        <dbReference type="EMBL" id="CAF4308952.1"/>
    </source>
</evidence>
<sequence length="373" mass="42089">MAADVNVVNEQMQANGHNPIDIRIQERKVLLEDVKIIDATINGTVRVTRMSKSSWQTPRTSEVTKGQHRASRLLTSSVYPQDIATNDRLNSNYFGQLPELATDNNVQNRLQHKQLVTSAASIHMNEMRWPNEAQILKNKSIPWRQSSVTTVQYEQQLLRQRLQQQLRQRPQQRALQHLQQQLHQRPQQRALRRPQHQLQLPVSLILAACLSIPTSIFSIIHGAGTTTTYQLYTNTFTPTSNVTTVTFAFQVDDDPGIWDLDDVSLKQTLGIELMLNGGFESGSLSPTWNTSCTVQCTGISSQGSGGGPGGISTVYLHTGTYNYRDRCNPEPKFDYLSQTITTVIPNQLCTLKYYLALYVSNNKVNNNFYVIIS</sequence>
<feature type="compositionally biased region" description="Low complexity" evidence="1">
    <location>
        <begin position="174"/>
        <end position="189"/>
    </location>
</feature>
<reference evidence="2" key="1">
    <citation type="submission" date="2021-02" db="EMBL/GenBank/DDBJ databases">
        <authorList>
            <person name="Nowell W R."/>
        </authorList>
    </citation>
    <scope>NUCLEOTIDE SEQUENCE</scope>
</reference>
<feature type="region of interest" description="Disordered" evidence="1">
    <location>
        <begin position="174"/>
        <end position="193"/>
    </location>
</feature>
<dbReference type="Proteomes" id="UP000663862">
    <property type="component" value="Unassembled WGS sequence"/>
</dbReference>
<protein>
    <submittedName>
        <fullName evidence="2">Uncharacterized protein</fullName>
    </submittedName>
</protein>
<organism evidence="2 3">
    <name type="scientific">Rotaria socialis</name>
    <dbReference type="NCBI Taxonomy" id="392032"/>
    <lineage>
        <taxon>Eukaryota</taxon>
        <taxon>Metazoa</taxon>
        <taxon>Spiralia</taxon>
        <taxon>Gnathifera</taxon>
        <taxon>Rotifera</taxon>
        <taxon>Eurotatoria</taxon>
        <taxon>Bdelloidea</taxon>
        <taxon>Philodinida</taxon>
        <taxon>Philodinidae</taxon>
        <taxon>Rotaria</taxon>
    </lineage>
</organism>
<dbReference type="Gene3D" id="2.60.120.260">
    <property type="entry name" value="Galactose-binding domain-like"/>
    <property type="match status" value="1"/>
</dbReference>
<dbReference type="AlphaFoldDB" id="A0A820IHR7"/>
<gene>
    <name evidence="2" type="ORF">TSG867_LOCUS6765</name>
</gene>
<name>A0A820IHR7_9BILA</name>
<evidence type="ECO:0000313" key="3">
    <source>
        <dbReference type="Proteomes" id="UP000663862"/>
    </source>
</evidence>